<dbReference type="AlphaFoldDB" id="A0A3E1NQ94"/>
<dbReference type="Proteomes" id="UP000261284">
    <property type="component" value="Unassembled WGS sequence"/>
</dbReference>
<gene>
    <name evidence="1" type="ORF">DXN05_03060</name>
</gene>
<sequence>MKSILVKWPGQPAPRTLHAVLCDRGQEFWDMALHWSGNRHKAEAIVADAFVHLWQKQPVLKTMLELRVFLYEAVCLSSIYFLQTHMSGAPYYELVREILHRYTNPGERTLMDELLLNSCLEELKHLSVPPMSKEVFTRYYVGGENLVTIANNLQIPAGEAQFLQLLALQQLVYSDRIYSLPQI</sequence>
<protein>
    <submittedName>
        <fullName evidence="1">Uncharacterized protein</fullName>
    </submittedName>
</protein>
<organism evidence="1 2">
    <name type="scientific">Deminuibacter soli</name>
    <dbReference type="NCBI Taxonomy" id="2291815"/>
    <lineage>
        <taxon>Bacteria</taxon>
        <taxon>Pseudomonadati</taxon>
        <taxon>Bacteroidota</taxon>
        <taxon>Chitinophagia</taxon>
        <taxon>Chitinophagales</taxon>
        <taxon>Chitinophagaceae</taxon>
        <taxon>Deminuibacter</taxon>
    </lineage>
</organism>
<dbReference type="OrthoDB" id="656273at2"/>
<evidence type="ECO:0000313" key="2">
    <source>
        <dbReference type="Proteomes" id="UP000261284"/>
    </source>
</evidence>
<comment type="caution">
    <text evidence="1">The sequence shown here is derived from an EMBL/GenBank/DDBJ whole genome shotgun (WGS) entry which is preliminary data.</text>
</comment>
<name>A0A3E1NQ94_9BACT</name>
<evidence type="ECO:0000313" key="1">
    <source>
        <dbReference type="EMBL" id="RFM29968.1"/>
    </source>
</evidence>
<dbReference type="EMBL" id="QTJU01000001">
    <property type="protein sequence ID" value="RFM29968.1"/>
    <property type="molecule type" value="Genomic_DNA"/>
</dbReference>
<keyword evidence="2" id="KW-1185">Reference proteome</keyword>
<accession>A0A3E1NQ94</accession>
<dbReference type="RefSeq" id="WP_116845724.1">
    <property type="nucleotide sequence ID" value="NZ_QTJU01000001.1"/>
</dbReference>
<proteinExistence type="predicted"/>
<reference evidence="1 2" key="1">
    <citation type="submission" date="2018-08" db="EMBL/GenBank/DDBJ databases">
        <title>Chitinophagaceae sp. K23C18032701, a novel bacterium isolated from forest soil.</title>
        <authorList>
            <person name="Wang C."/>
        </authorList>
    </citation>
    <scope>NUCLEOTIDE SEQUENCE [LARGE SCALE GENOMIC DNA]</scope>
    <source>
        <strain evidence="1 2">K23C18032701</strain>
    </source>
</reference>